<dbReference type="OrthoDB" id="4309062at2"/>
<evidence type="ECO:0000256" key="1">
    <source>
        <dbReference type="SAM" id="MobiDB-lite"/>
    </source>
</evidence>
<proteinExistence type="predicted"/>
<organism evidence="2 3">
    <name type="scientific">Streptomyces palmae</name>
    <dbReference type="NCBI Taxonomy" id="1701085"/>
    <lineage>
        <taxon>Bacteria</taxon>
        <taxon>Bacillati</taxon>
        <taxon>Actinomycetota</taxon>
        <taxon>Actinomycetes</taxon>
        <taxon>Kitasatosporales</taxon>
        <taxon>Streptomycetaceae</taxon>
        <taxon>Streptomyces</taxon>
    </lineage>
</organism>
<dbReference type="AlphaFoldDB" id="A0A4Z0HAI9"/>
<reference evidence="2 3" key="1">
    <citation type="submission" date="2019-03" db="EMBL/GenBank/DDBJ databases">
        <authorList>
            <person name="Gonzalez-Pimentel J.L."/>
        </authorList>
    </citation>
    <scope>NUCLEOTIDE SEQUENCE [LARGE SCALE GENOMIC DNA]</scope>
    <source>
        <strain evidence="2 3">JCM 31289</strain>
    </source>
</reference>
<accession>A0A4Z0HAI9</accession>
<feature type="compositionally biased region" description="Low complexity" evidence="1">
    <location>
        <begin position="116"/>
        <end position="132"/>
    </location>
</feature>
<keyword evidence="3" id="KW-1185">Reference proteome</keyword>
<dbReference type="EMBL" id="SRID01000094">
    <property type="protein sequence ID" value="TGB10327.1"/>
    <property type="molecule type" value="Genomic_DNA"/>
</dbReference>
<dbReference type="Pfam" id="PF19953">
    <property type="entry name" value="EACC1"/>
    <property type="match status" value="1"/>
</dbReference>
<gene>
    <name evidence="2" type="ORF">E4099_12850</name>
</gene>
<feature type="region of interest" description="Disordered" evidence="1">
    <location>
        <begin position="111"/>
        <end position="132"/>
    </location>
</feature>
<evidence type="ECO:0000313" key="2">
    <source>
        <dbReference type="EMBL" id="TGB10327.1"/>
    </source>
</evidence>
<dbReference type="Proteomes" id="UP000297948">
    <property type="component" value="Unassembled WGS sequence"/>
</dbReference>
<protein>
    <submittedName>
        <fullName evidence="2">Uncharacterized protein</fullName>
    </submittedName>
</protein>
<dbReference type="RefSeq" id="WP_135339152.1">
    <property type="nucleotide sequence ID" value="NZ_JBHLTX010000022.1"/>
</dbReference>
<dbReference type="InterPro" id="IPR045428">
    <property type="entry name" value="EACC1"/>
</dbReference>
<name>A0A4Z0HAI9_9ACTN</name>
<evidence type="ECO:0000313" key="3">
    <source>
        <dbReference type="Proteomes" id="UP000297948"/>
    </source>
</evidence>
<comment type="caution">
    <text evidence="2">The sequence shown here is derived from an EMBL/GenBank/DDBJ whole genome shotgun (WGS) entry which is preliminary data.</text>
</comment>
<sequence>MEIRIAVAGPGADQALTSLHRWVSQDRESTRRVRLSLVAASPRPGEMGADLEAISAVVSDVMALGSLLVAVLSWRDSRPNPPAVRLERGGVRVELTGDAADPEAVRRIVEALGEQPANADPPACPDDSAARP</sequence>